<feature type="compositionally biased region" description="Basic and acidic residues" evidence="1">
    <location>
        <begin position="96"/>
        <end position="132"/>
    </location>
</feature>
<keyword evidence="3" id="KW-1185">Reference proteome</keyword>
<evidence type="ECO:0000313" key="3">
    <source>
        <dbReference type="Proteomes" id="UP001221898"/>
    </source>
</evidence>
<accession>A0AAD7SQG1</accession>
<proteinExistence type="predicted"/>
<organism evidence="2 3">
    <name type="scientific">Aldrovandia affinis</name>
    <dbReference type="NCBI Taxonomy" id="143900"/>
    <lineage>
        <taxon>Eukaryota</taxon>
        <taxon>Metazoa</taxon>
        <taxon>Chordata</taxon>
        <taxon>Craniata</taxon>
        <taxon>Vertebrata</taxon>
        <taxon>Euteleostomi</taxon>
        <taxon>Actinopterygii</taxon>
        <taxon>Neopterygii</taxon>
        <taxon>Teleostei</taxon>
        <taxon>Notacanthiformes</taxon>
        <taxon>Halosauridae</taxon>
        <taxon>Aldrovandia</taxon>
    </lineage>
</organism>
<dbReference type="Proteomes" id="UP001221898">
    <property type="component" value="Unassembled WGS sequence"/>
</dbReference>
<gene>
    <name evidence="2" type="ORF">AAFF_G00304830</name>
</gene>
<feature type="region of interest" description="Disordered" evidence="1">
    <location>
        <begin position="96"/>
        <end position="138"/>
    </location>
</feature>
<evidence type="ECO:0000256" key="1">
    <source>
        <dbReference type="SAM" id="MobiDB-lite"/>
    </source>
</evidence>
<feature type="region of interest" description="Disordered" evidence="1">
    <location>
        <begin position="1"/>
        <end position="26"/>
    </location>
</feature>
<name>A0AAD7SQG1_9TELE</name>
<dbReference type="EMBL" id="JAINUG010000044">
    <property type="protein sequence ID" value="KAJ8406252.1"/>
    <property type="molecule type" value="Genomic_DNA"/>
</dbReference>
<sequence length="138" mass="15421">MRPLPGPSQPAYPLRHRFHPDPSCGPSDFHNKKSLALWLLGAVVKRGAASGRARGPGPSKARAAAAAAVKRGALELLPCLRRKWVLKWSQLAERERLRRAERVGPRQHRADGEFRLPATPERKQEGRDEHTPRPPRGK</sequence>
<comment type="caution">
    <text evidence="2">The sequence shown here is derived from an EMBL/GenBank/DDBJ whole genome shotgun (WGS) entry which is preliminary data.</text>
</comment>
<feature type="compositionally biased region" description="Pro residues" evidence="1">
    <location>
        <begin position="1"/>
        <end position="10"/>
    </location>
</feature>
<protein>
    <submittedName>
        <fullName evidence="2">Uncharacterized protein</fullName>
    </submittedName>
</protein>
<reference evidence="2" key="1">
    <citation type="journal article" date="2023" name="Science">
        <title>Genome structures resolve the early diversification of teleost fishes.</title>
        <authorList>
            <person name="Parey E."/>
            <person name="Louis A."/>
            <person name="Montfort J."/>
            <person name="Bouchez O."/>
            <person name="Roques C."/>
            <person name="Iampietro C."/>
            <person name="Lluch J."/>
            <person name="Castinel A."/>
            <person name="Donnadieu C."/>
            <person name="Desvignes T."/>
            <person name="Floi Bucao C."/>
            <person name="Jouanno E."/>
            <person name="Wen M."/>
            <person name="Mejri S."/>
            <person name="Dirks R."/>
            <person name="Jansen H."/>
            <person name="Henkel C."/>
            <person name="Chen W.J."/>
            <person name="Zahm M."/>
            <person name="Cabau C."/>
            <person name="Klopp C."/>
            <person name="Thompson A.W."/>
            <person name="Robinson-Rechavi M."/>
            <person name="Braasch I."/>
            <person name="Lecointre G."/>
            <person name="Bobe J."/>
            <person name="Postlethwait J.H."/>
            <person name="Berthelot C."/>
            <person name="Roest Crollius H."/>
            <person name="Guiguen Y."/>
        </authorList>
    </citation>
    <scope>NUCLEOTIDE SEQUENCE</scope>
    <source>
        <strain evidence="2">NC1722</strain>
    </source>
</reference>
<dbReference type="AlphaFoldDB" id="A0AAD7SQG1"/>
<evidence type="ECO:0000313" key="2">
    <source>
        <dbReference type="EMBL" id="KAJ8406252.1"/>
    </source>
</evidence>